<keyword evidence="1" id="KW-0472">Membrane</keyword>
<evidence type="ECO:0000313" key="2">
    <source>
        <dbReference type="EMBL" id="SDQ62072.1"/>
    </source>
</evidence>
<dbReference type="RefSeq" id="WP_074700167.1">
    <property type="nucleotide sequence ID" value="NZ_CP018863.1"/>
</dbReference>
<dbReference type="GO" id="GO:0005886">
    <property type="term" value="C:plasma membrane"/>
    <property type="evidence" value="ECO:0007669"/>
    <property type="project" value="TreeGrafter"/>
</dbReference>
<sequence length="426" mass="47272">MSTQLMYDDGRSVIGDAERAAGLTKMKRLATGMLVLMAVIFIVAFALQEQYPWLQYVRAAAEGGMVGALADWFAVTALFKHPMGLKIPHTAIIPRKKDQIGASLGSFVEENFLSEEVVKTKIASLGVSAKTGAWLARPENADRVAREGATAIRAAMLVLNDEDVQDVIESMARRHLLDPEWGPPLGKLAKRLLDDGHHLKLVDLLLDRAADWVLDNQETVARLVADRSPTWVPSFVDSLMGDKVHLELYKFIAAVQADPEHQVRQQLDVYLQSLAQDLQTDPDMIARVENLKKNALGDPEVRQLAVRTWDTLKRALLEAVEDPQSELSRKFTTAVRDFGNRLATDKELAAKVDGWIEEAAGYLVRTYRTQIASVITETVERWDAEETSRKIELQVGRDLQFIRINGTVVGSLAGLVIFAIAHAIFG</sequence>
<dbReference type="Pfam" id="PF04286">
    <property type="entry name" value="DUF445"/>
    <property type="match status" value="1"/>
</dbReference>
<dbReference type="Proteomes" id="UP000181917">
    <property type="component" value="Unassembled WGS sequence"/>
</dbReference>
<accession>A0A1H1CD63</accession>
<dbReference type="OrthoDB" id="9769590at2"/>
<keyword evidence="1" id="KW-0812">Transmembrane</keyword>
<dbReference type="PANTHER" id="PTHR38442">
    <property type="entry name" value="INNER MEMBRANE PROTEIN-RELATED"/>
    <property type="match status" value="1"/>
</dbReference>
<organism evidence="2 3">
    <name type="scientific">Crystallibacter crystallopoietes</name>
    <dbReference type="NCBI Taxonomy" id="37928"/>
    <lineage>
        <taxon>Bacteria</taxon>
        <taxon>Bacillati</taxon>
        <taxon>Actinomycetota</taxon>
        <taxon>Actinomycetes</taxon>
        <taxon>Micrococcales</taxon>
        <taxon>Micrococcaceae</taxon>
        <taxon>Crystallibacter</taxon>
    </lineage>
</organism>
<reference evidence="2 3" key="1">
    <citation type="submission" date="2016-10" db="EMBL/GenBank/DDBJ databases">
        <authorList>
            <person name="de Groot N.N."/>
        </authorList>
    </citation>
    <scope>NUCLEOTIDE SEQUENCE [LARGE SCALE GENOMIC DNA]</scope>
    <source>
        <strain evidence="2 3">DSM 20117</strain>
    </source>
</reference>
<name>A0A1H1CD63_9MICC</name>
<gene>
    <name evidence="2" type="ORF">SAMN04489742_1862</name>
</gene>
<dbReference type="EMBL" id="FNKH01000002">
    <property type="protein sequence ID" value="SDQ62072.1"/>
    <property type="molecule type" value="Genomic_DNA"/>
</dbReference>
<evidence type="ECO:0000256" key="1">
    <source>
        <dbReference type="SAM" id="Phobius"/>
    </source>
</evidence>
<keyword evidence="3" id="KW-1185">Reference proteome</keyword>
<evidence type="ECO:0000313" key="3">
    <source>
        <dbReference type="Proteomes" id="UP000181917"/>
    </source>
</evidence>
<dbReference type="PANTHER" id="PTHR38442:SF1">
    <property type="entry name" value="INNER MEMBRANE PROTEIN"/>
    <property type="match status" value="1"/>
</dbReference>
<proteinExistence type="predicted"/>
<dbReference type="AlphaFoldDB" id="A0A1H1CD63"/>
<dbReference type="KEGG" id="acry:AC20117_08055"/>
<feature type="transmembrane region" description="Helical" evidence="1">
    <location>
        <begin position="404"/>
        <end position="425"/>
    </location>
</feature>
<keyword evidence="1" id="KW-1133">Transmembrane helix</keyword>
<dbReference type="STRING" id="37928.SAMN04489742_1862"/>
<feature type="transmembrane region" description="Helical" evidence="1">
    <location>
        <begin position="59"/>
        <end position="79"/>
    </location>
</feature>
<protein>
    <submittedName>
        <fullName evidence="2">Uncharacterized membrane-anchored protein YjiN, DUF445 family</fullName>
    </submittedName>
</protein>
<dbReference type="InterPro" id="IPR007383">
    <property type="entry name" value="DUF445"/>
</dbReference>
<feature type="transmembrane region" description="Helical" evidence="1">
    <location>
        <begin position="29"/>
        <end position="47"/>
    </location>
</feature>